<proteinExistence type="predicted"/>
<reference evidence="2 3" key="1">
    <citation type="submission" date="2019-10" db="EMBL/GenBank/DDBJ databases">
        <title>Draft whole-genome sequence of the purple nonsulfur photosynthetic bacterium Roseospira navarrensis DSM 15114.</title>
        <authorList>
            <person name="Kyndt J.A."/>
            <person name="Meyer T.E."/>
        </authorList>
    </citation>
    <scope>NUCLEOTIDE SEQUENCE [LARGE SCALE GENOMIC DNA]</scope>
    <source>
        <strain evidence="2 3">DSM 15114</strain>
    </source>
</reference>
<dbReference type="RefSeq" id="WP_153346700.1">
    <property type="nucleotide sequence ID" value="NZ_WIVE01000090.1"/>
</dbReference>
<sequence>MSNTPAASVPSAGWAGIAAVLFGGLALLIVLIEFSAGPFAPQPEASTVIGETAAGIRDAARRALAGEAPPPPTARTWDIDRVIALAGMATGGVAVILAVLGAVLREPRTALVGGAALGATAILLKVSIWIALLVAGVVILWAIIDNIGDILPG</sequence>
<feature type="transmembrane region" description="Helical" evidence="1">
    <location>
        <begin position="12"/>
        <end position="32"/>
    </location>
</feature>
<name>A0A7X2D4V7_9PROT</name>
<feature type="transmembrane region" description="Helical" evidence="1">
    <location>
        <begin position="82"/>
        <end position="104"/>
    </location>
</feature>
<accession>A0A7X2D4V7</accession>
<organism evidence="2 3">
    <name type="scientific">Roseospira navarrensis</name>
    <dbReference type="NCBI Taxonomy" id="140058"/>
    <lineage>
        <taxon>Bacteria</taxon>
        <taxon>Pseudomonadati</taxon>
        <taxon>Pseudomonadota</taxon>
        <taxon>Alphaproteobacteria</taxon>
        <taxon>Rhodospirillales</taxon>
        <taxon>Rhodospirillaceae</taxon>
        <taxon>Roseospira</taxon>
    </lineage>
</organism>
<protein>
    <submittedName>
        <fullName evidence="2">Uncharacterized protein</fullName>
    </submittedName>
</protein>
<keyword evidence="1" id="KW-0472">Membrane</keyword>
<comment type="caution">
    <text evidence="2">The sequence shown here is derived from an EMBL/GenBank/DDBJ whole genome shotgun (WGS) entry which is preliminary data.</text>
</comment>
<evidence type="ECO:0000313" key="3">
    <source>
        <dbReference type="Proteomes" id="UP000434582"/>
    </source>
</evidence>
<keyword evidence="3" id="KW-1185">Reference proteome</keyword>
<dbReference type="EMBL" id="WIVE01000090">
    <property type="protein sequence ID" value="MQX38333.1"/>
    <property type="molecule type" value="Genomic_DNA"/>
</dbReference>
<evidence type="ECO:0000313" key="2">
    <source>
        <dbReference type="EMBL" id="MQX38333.1"/>
    </source>
</evidence>
<dbReference type="AlphaFoldDB" id="A0A7X2D4V7"/>
<keyword evidence="1" id="KW-1133">Transmembrane helix</keyword>
<dbReference type="OrthoDB" id="7876990at2"/>
<dbReference type="Proteomes" id="UP000434582">
    <property type="component" value="Unassembled WGS sequence"/>
</dbReference>
<keyword evidence="1" id="KW-0812">Transmembrane</keyword>
<gene>
    <name evidence="2" type="ORF">GHC57_17590</name>
</gene>
<feature type="transmembrane region" description="Helical" evidence="1">
    <location>
        <begin position="116"/>
        <end position="144"/>
    </location>
</feature>
<evidence type="ECO:0000256" key="1">
    <source>
        <dbReference type="SAM" id="Phobius"/>
    </source>
</evidence>